<reference evidence="1" key="1">
    <citation type="submission" date="2021-01" db="UniProtKB">
        <authorList>
            <consortium name="EnsemblPlants"/>
        </authorList>
    </citation>
    <scope>IDENTIFICATION</scope>
</reference>
<dbReference type="OMA" id="RMICHAD"/>
<evidence type="ECO:0000313" key="1">
    <source>
        <dbReference type="EnsemblPlants" id="Kaladp0037s0334.1.v1.1.CDS.1"/>
    </source>
</evidence>
<dbReference type="PANTHER" id="PTHR33052">
    <property type="entry name" value="DUF4228 DOMAIN PROTEIN-RELATED"/>
    <property type="match status" value="1"/>
</dbReference>
<accession>A0A7N0TI88</accession>
<sequence>MGNAISPCFHPHASSSVKLVFYNGTTRNLYGSKHVAGEIMFEFPDQMVCQADAFYIGRPVPALGIDDKLVVGETYIVLPIDKFATSVISAASLASLSPVAVNFKQVCPFEYTKEANGKVLVRVAPEFITRIMTKDAEEGRRKRKLCSTPELRKHYDRLVGANKDQVWSPKLETISESRANKKSSPFSCIRSNVNNM</sequence>
<dbReference type="Gramene" id="Kaladp0037s0334.1.v1.1">
    <property type="protein sequence ID" value="Kaladp0037s0334.1.v1.1.CDS.1"/>
    <property type="gene ID" value="Kaladp0037s0334.v1.1"/>
</dbReference>
<dbReference type="InterPro" id="IPR025322">
    <property type="entry name" value="PADRE_dom"/>
</dbReference>
<name>A0A7N0TI88_KALFE</name>
<dbReference type="Pfam" id="PF14009">
    <property type="entry name" value="PADRE"/>
    <property type="match status" value="1"/>
</dbReference>
<protein>
    <submittedName>
        <fullName evidence="1">Uncharacterized protein</fullName>
    </submittedName>
</protein>
<dbReference type="Proteomes" id="UP000594263">
    <property type="component" value="Unplaced"/>
</dbReference>
<dbReference type="AlphaFoldDB" id="A0A7N0TI88"/>
<organism evidence="1 2">
    <name type="scientific">Kalanchoe fedtschenkoi</name>
    <name type="common">Lavender scallops</name>
    <name type="synonym">South American air plant</name>
    <dbReference type="NCBI Taxonomy" id="63787"/>
    <lineage>
        <taxon>Eukaryota</taxon>
        <taxon>Viridiplantae</taxon>
        <taxon>Streptophyta</taxon>
        <taxon>Embryophyta</taxon>
        <taxon>Tracheophyta</taxon>
        <taxon>Spermatophyta</taxon>
        <taxon>Magnoliopsida</taxon>
        <taxon>eudicotyledons</taxon>
        <taxon>Gunneridae</taxon>
        <taxon>Pentapetalae</taxon>
        <taxon>Saxifragales</taxon>
        <taxon>Crassulaceae</taxon>
        <taxon>Kalanchoe</taxon>
    </lineage>
</organism>
<evidence type="ECO:0000313" key="2">
    <source>
        <dbReference type="Proteomes" id="UP000594263"/>
    </source>
</evidence>
<proteinExistence type="predicted"/>
<dbReference type="EnsemblPlants" id="Kaladp0037s0334.1.v1.1">
    <property type="protein sequence ID" value="Kaladp0037s0334.1.v1.1.CDS.1"/>
    <property type="gene ID" value="Kaladp0037s0334.v1.1"/>
</dbReference>
<keyword evidence="2" id="KW-1185">Reference proteome</keyword>